<accession>A0A5N5SUL6</accession>
<keyword evidence="7" id="KW-0010">Activator</keyword>
<evidence type="ECO:0000256" key="7">
    <source>
        <dbReference type="ARBA" id="ARBA00023159"/>
    </source>
</evidence>
<evidence type="ECO:0000256" key="8">
    <source>
        <dbReference type="ARBA" id="ARBA00023163"/>
    </source>
</evidence>
<gene>
    <name evidence="9" type="primary">churc1</name>
    <name evidence="9" type="ORF">Anas_06230</name>
</gene>
<keyword evidence="6" id="KW-0805">Transcription regulation</keyword>
<dbReference type="EMBL" id="SEYY01020084">
    <property type="protein sequence ID" value="KAB7497618.1"/>
    <property type="molecule type" value="Genomic_DNA"/>
</dbReference>
<keyword evidence="10" id="KW-1185">Reference proteome</keyword>
<keyword evidence="3" id="KW-0217">Developmental protein</keyword>
<evidence type="ECO:0000256" key="6">
    <source>
        <dbReference type="ARBA" id="ARBA00023015"/>
    </source>
</evidence>
<sequence length="78" mass="8821">MCELCVKEEFPDRGSFCLESGAYLLNLKECKGCGEKNSLKVVNCTNVIEDDTNAKRVITSLLNMNTNFGWKITFSFMK</sequence>
<protein>
    <recommendedName>
        <fullName evidence="2">Protein Churchill</fullName>
    </recommendedName>
</protein>
<evidence type="ECO:0000256" key="3">
    <source>
        <dbReference type="ARBA" id="ARBA00022473"/>
    </source>
</evidence>
<dbReference type="Proteomes" id="UP000326759">
    <property type="component" value="Unassembled WGS sequence"/>
</dbReference>
<dbReference type="OrthoDB" id="5954706at2759"/>
<dbReference type="GO" id="GO:0008543">
    <property type="term" value="P:fibroblast growth factor receptor signaling pathway"/>
    <property type="evidence" value="ECO:0007669"/>
    <property type="project" value="TreeGrafter"/>
</dbReference>
<dbReference type="PANTHER" id="PTHR31931">
    <property type="entry name" value="PROTEIN CHURCHILL"/>
    <property type="match status" value="1"/>
</dbReference>
<evidence type="ECO:0000313" key="9">
    <source>
        <dbReference type="EMBL" id="KAB7497618.1"/>
    </source>
</evidence>
<keyword evidence="4" id="KW-0479">Metal-binding</keyword>
<dbReference type="AlphaFoldDB" id="A0A5N5SUL6"/>
<evidence type="ECO:0000256" key="4">
    <source>
        <dbReference type="ARBA" id="ARBA00022723"/>
    </source>
</evidence>
<dbReference type="InterPro" id="IPR038543">
    <property type="entry name" value="Churchill_sf"/>
</dbReference>
<evidence type="ECO:0000256" key="2">
    <source>
        <dbReference type="ARBA" id="ARBA00021000"/>
    </source>
</evidence>
<dbReference type="GO" id="GO:0045893">
    <property type="term" value="P:positive regulation of DNA-templated transcription"/>
    <property type="evidence" value="ECO:0007669"/>
    <property type="project" value="InterPro"/>
</dbReference>
<dbReference type="PANTHER" id="PTHR31931:SF2">
    <property type="entry name" value="PROTEIN CHURCHILL"/>
    <property type="match status" value="1"/>
</dbReference>
<evidence type="ECO:0000256" key="1">
    <source>
        <dbReference type="ARBA" id="ARBA00009577"/>
    </source>
</evidence>
<keyword evidence="8" id="KW-0804">Transcription</keyword>
<evidence type="ECO:0000256" key="5">
    <source>
        <dbReference type="ARBA" id="ARBA00022833"/>
    </source>
</evidence>
<reference evidence="9 10" key="1">
    <citation type="journal article" date="2019" name="PLoS Biol.">
        <title>Sex chromosomes control vertical transmission of feminizing Wolbachia symbionts in an isopod.</title>
        <authorList>
            <person name="Becking T."/>
            <person name="Chebbi M.A."/>
            <person name="Giraud I."/>
            <person name="Moumen B."/>
            <person name="Laverre T."/>
            <person name="Caubet Y."/>
            <person name="Peccoud J."/>
            <person name="Gilbert C."/>
            <person name="Cordaux R."/>
        </authorList>
    </citation>
    <scope>NUCLEOTIDE SEQUENCE [LARGE SCALE GENOMIC DNA]</scope>
    <source>
        <strain evidence="9">ANa2</strain>
        <tissue evidence="9">Whole body excluding digestive tract and cuticle</tissue>
    </source>
</reference>
<evidence type="ECO:0000313" key="10">
    <source>
        <dbReference type="Proteomes" id="UP000326759"/>
    </source>
</evidence>
<dbReference type="Pfam" id="PF06573">
    <property type="entry name" value="Churchill"/>
    <property type="match status" value="1"/>
</dbReference>
<comment type="similarity">
    <text evidence="1">Belongs to the Churchill family.</text>
</comment>
<dbReference type="InterPro" id="IPR009508">
    <property type="entry name" value="Transcrpt_activator_Churchill"/>
</dbReference>
<dbReference type="GO" id="GO:0008270">
    <property type="term" value="F:zinc ion binding"/>
    <property type="evidence" value="ECO:0007669"/>
    <property type="project" value="InterPro"/>
</dbReference>
<comment type="caution">
    <text evidence="9">The sequence shown here is derived from an EMBL/GenBank/DDBJ whole genome shotgun (WGS) entry which is preliminary data.</text>
</comment>
<keyword evidence="5" id="KW-0862">Zinc</keyword>
<organism evidence="9 10">
    <name type="scientific">Armadillidium nasatum</name>
    <dbReference type="NCBI Taxonomy" id="96803"/>
    <lineage>
        <taxon>Eukaryota</taxon>
        <taxon>Metazoa</taxon>
        <taxon>Ecdysozoa</taxon>
        <taxon>Arthropoda</taxon>
        <taxon>Crustacea</taxon>
        <taxon>Multicrustacea</taxon>
        <taxon>Malacostraca</taxon>
        <taxon>Eumalacostraca</taxon>
        <taxon>Peracarida</taxon>
        <taxon>Isopoda</taxon>
        <taxon>Oniscidea</taxon>
        <taxon>Crinocheta</taxon>
        <taxon>Armadillidiidae</taxon>
        <taxon>Armadillidium</taxon>
    </lineage>
</organism>
<dbReference type="Gene3D" id="2.60.40.4240">
    <property type="entry name" value="Transcription activator, Churchill"/>
    <property type="match status" value="1"/>
</dbReference>
<name>A0A5N5SUL6_9CRUS</name>
<proteinExistence type="inferred from homology"/>